<comment type="caution">
    <text evidence="2">The sequence shown here is derived from an EMBL/GenBank/DDBJ whole genome shotgun (WGS) entry which is preliminary data.</text>
</comment>
<evidence type="ECO:0000313" key="3">
    <source>
        <dbReference type="Proteomes" id="UP000294003"/>
    </source>
</evidence>
<evidence type="ECO:0000313" key="2">
    <source>
        <dbReference type="EMBL" id="RYO91589.1"/>
    </source>
</evidence>
<organism evidence="2 3">
    <name type="scientific">Monosporascus cannonballus</name>
    <dbReference type="NCBI Taxonomy" id="155416"/>
    <lineage>
        <taxon>Eukaryota</taxon>
        <taxon>Fungi</taxon>
        <taxon>Dikarya</taxon>
        <taxon>Ascomycota</taxon>
        <taxon>Pezizomycotina</taxon>
        <taxon>Sordariomycetes</taxon>
        <taxon>Xylariomycetidae</taxon>
        <taxon>Xylariales</taxon>
        <taxon>Xylariales incertae sedis</taxon>
        <taxon>Monosporascus</taxon>
    </lineage>
</organism>
<name>A0ABY0HIJ0_9PEZI</name>
<feature type="region of interest" description="Disordered" evidence="1">
    <location>
        <begin position="81"/>
        <end position="112"/>
    </location>
</feature>
<accession>A0ABY0HIJ0</accession>
<sequence length="135" mass="15362">MLLKGCSFGLDCPNQAFIDDKLCPYCADDAHLLEAEDGEAFENDLAAYTRFYLHTADLLDDVQRVRAERAGLNPWQVRDHRRMRRTENSAAEEARAKEGYRDTWPPPELSAPGDSAEYEAACYELETQVYKQVLA</sequence>
<gene>
    <name evidence="2" type="ORF">DL762_002122</name>
</gene>
<dbReference type="EMBL" id="QJNS01000039">
    <property type="protein sequence ID" value="RYO91589.1"/>
    <property type="molecule type" value="Genomic_DNA"/>
</dbReference>
<reference evidence="2 3" key="1">
    <citation type="submission" date="2018-06" db="EMBL/GenBank/DDBJ databases">
        <title>Complete Genomes of Monosporascus.</title>
        <authorList>
            <person name="Robinson A.J."/>
            <person name="Natvig D.O."/>
        </authorList>
    </citation>
    <scope>NUCLEOTIDE SEQUENCE [LARGE SCALE GENOMIC DNA]</scope>
    <source>
        <strain evidence="2 3">CBS 609.92</strain>
    </source>
</reference>
<dbReference type="Proteomes" id="UP000294003">
    <property type="component" value="Unassembled WGS sequence"/>
</dbReference>
<protein>
    <submittedName>
        <fullName evidence="2">Uncharacterized protein</fullName>
    </submittedName>
</protein>
<keyword evidence="3" id="KW-1185">Reference proteome</keyword>
<evidence type="ECO:0000256" key="1">
    <source>
        <dbReference type="SAM" id="MobiDB-lite"/>
    </source>
</evidence>
<feature type="compositionally biased region" description="Basic and acidic residues" evidence="1">
    <location>
        <begin position="92"/>
        <end position="101"/>
    </location>
</feature>
<proteinExistence type="predicted"/>